<evidence type="ECO:0000256" key="1">
    <source>
        <dbReference type="SAM" id="MobiDB-lite"/>
    </source>
</evidence>
<dbReference type="EMBL" id="CM029046">
    <property type="protein sequence ID" value="KAG2591800.1"/>
    <property type="molecule type" value="Genomic_DNA"/>
</dbReference>
<evidence type="ECO:0000313" key="3">
    <source>
        <dbReference type="Proteomes" id="UP000823388"/>
    </source>
</evidence>
<accession>A0A8T0S1M7</accession>
<reference evidence="2" key="1">
    <citation type="submission" date="2020-05" db="EMBL/GenBank/DDBJ databases">
        <title>WGS assembly of Panicum virgatum.</title>
        <authorList>
            <person name="Lovell J.T."/>
            <person name="Jenkins J."/>
            <person name="Shu S."/>
            <person name="Juenger T.E."/>
            <person name="Schmutz J."/>
        </authorList>
    </citation>
    <scope>NUCLEOTIDE SEQUENCE</scope>
    <source>
        <strain evidence="2">AP13</strain>
    </source>
</reference>
<feature type="region of interest" description="Disordered" evidence="1">
    <location>
        <begin position="78"/>
        <end position="99"/>
    </location>
</feature>
<name>A0A8T0S1M7_PANVG</name>
<dbReference type="AlphaFoldDB" id="A0A8T0S1M7"/>
<comment type="caution">
    <text evidence="2">The sequence shown here is derived from an EMBL/GenBank/DDBJ whole genome shotgun (WGS) entry which is preliminary data.</text>
</comment>
<dbReference type="Proteomes" id="UP000823388">
    <property type="component" value="Chromosome 5N"/>
</dbReference>
<keyword evidence="3" id="KW-1185">Reference proteome</keyword>
<organism evidence="2 3">
    <name type="scientific">Panicum virgatum</name>
    <name type="common">Blackwell switchgrass</name>
    <dbReference type="NCBI Taxonomy" id="38727"/>
    <lineage>
        <taxon>Eukaryota</taxon>
        <taxon>Viridiplantae</taxon>
        <taxon>Streptophyta</taxon>
        <taxon>Embryophyta</taxon>
        <taxon>Tracheophyta</taxon>
        <taxon>Spermatophyta</taxon>
        <taxon>Magnoliopsida</taxon>
        <taxon>Liliopsida</taxon>
        <taxon>Poales</taxon>
        <taxon>Poaceae</taxon>
        <taxon>PACMAD clade</taxon>
        <taxon>Panicoideae</taxon>
        <taxon>Panicodae</taxon>
        <taxon>Paniceae</taxon>
        <taxon>Panicinae</taxon>
        <taxon>Panicum</taxon>
        <taxon>Panicum sect. Hiantes</taxon>
    </lineage>
</organism>
<evidence type="ECO:0000313" key="2">
    <source>
        <dbReference type="EMBL" id="KAG2591800.1"/>
    </source>
</evidence>
<protein>
    <submittedName>
        <fullName evidence="2">Uncharacterized protein</fullName>
    </submittedName>
</protein>
<sequence>MIILIRVRSSPAIWPYAPPPHIHRSPRGDLLCRLHLSTVLPILAGEDQKLVITHGAGSSTDKIRINYIRRGDQLVRRRPQHLRSVPPPPPRQPRHPTYLAPPLASRRLTCLRWRTQLELQRSSPKAGSFMCLFICGF</sequence>
<gene>
    <name evidence="2" type="ORF">PVAP13_5NG505900</name>
</gene>
<proteinExistence type="predicted"/>